<accession>A0A1H2EXP6</accession>
<evidence type="ECO:0000259" key="1">
    <source>
        <dbReference type="Pfam" id="PF08241"/>
    </source>
</evidence>
<dbReference type="Pfam" id="PF08241">
    <property type="entry name" value="Methyltransf_11"/>
    <property type="match status" value="1"/>
</dbReference>
<keyword evidence="2" id="KW-0808">Transferase</keyword>
<dbReference type="Proteomes" id="UP000182882">
    <property type="component" value="Unassembled WGS sequence"/>
</dbReference>
<dbReference type="InterPro" id="IPR029063">
    <property type="entry name" value="SAM-dependent_MTases_sf"/>
</dbReference>
<gene>
    <name evidence="2" type="ORF">SAMN05216406_11620</name>
</gene>
<name>A0A1H2EXP6_9PROT</name>
<dbReference type="Gene3D" id="3.40.50.150">
    <property type="entry name" value="Vaccinia Virus protein VP39"/>
    <property type="match status" value="1"/>
</dbReference>
<sequence length="258" mass="30096">MMIAQNVQQWFESSLGQYLIEHEHRYFDQVVANIFGYNAVQIGWPQFDFLRLNRMPLRFSVGSECETSVRAEAGFLPIQTSSMDLVILPHALEFNANPHQILREVHRILIPEGHLVVSGFNPFSLWGVCHHLKSMREEFPWNGDFIALSRLKDWLKLLDFEMAGGRLCCYVPPFKQEKWRRRFAFMEAAGDRWWPISGGVYFLHAIKHTHGMRIIKPDWRNCLDAKRKMVPIARRIIKAAKEKQSSGNSNRIDDLNKS</sequence>
<dbReference type="InterPro" id="IPR013216">
    <property type="entry name" value="Methyltransf_11"/>
</dbReference>
<dbReference type="GO" id="GO:0008757">
    <property type="term" value="F:S-adenosylmethionine-dependent methyltransferase activity"/>
    <property type="evidence" value="ECO:0007669"/>
    <property type="project" value="InterPro"/>
</dbReference>
<organism evidence="2 3">
    <name type="scientific">Nitrosomonas ureae</name>
    <dbReference type="NCBI Taxonomy" id="44577"/>
    <lineage>
        <taxon>Bacteria</taxon>
        <taxon>Pseudomonadati</taxon>
        <taxon>Pseudomonadota</taxon>
        <taxon>Betaproteobacteria</taxon>
        <taxon>Nitrosomonadales</taxon>
        <taxon>Nitrosomonadaceae</taxon>
        <taxon>Nitrosomonas</taxon>
    </lineage>
</organism>
<dbReference type="GO" id="GO:0032259">
    <property type="term" value="P:methylation"/>
    <property type="evidence" value="ECO:0007669"/>
    <property type="project" value="UniProtKB-KW"/>
</dbReference>
<dbReference type="EMBL" id="FNLN01000016">
    <property type="protein sequence ID" value="SDT99877.1"/>
    <property type="molecule type" value="Genomic_DNA"/>
</dbReference>
<dbReference type="RefSeq" id="WP_062558579.1">
    <property type="nucleotide sequence ID" value="NZ_CP013341.1"/>
</dbReference>
<feature type="domain" description="Methyltransferase type 11" evidence="1">
    <location>
        <begin position="69"/>
        <end position="117"/>
    </location>
</feature>
<keyword evidence="3" id="KW-1185">Reference proteome</keyword>
<protein>
    <submittedName>
        <fullName evidence="2">Methyltransferase domain-containing protein</fullName>
    </submittedName>
</protein>
<dbReference type="SUPFAM" id="SSF53335">
    <property type="entry name" value="S-adenosyl-L-methionine-dependent methyltransferases"/>
    <property type="match status" value="1"/>
</dbReference>
<dbReference type="KEGG" id="nur:ATY38_06405"/>
<evidence type="ECO:0000313" key="2">
    <source>
        <dbReference type="EMBL" id="SDT99877.1"/>
    </source>
</evidence>
<proteinExistence type="predicted"/>
<keyword evidence="2" id="KW-0489">Methyltransferase</keyword>
<evidence type="ECO:0000313" key="3">
    <source>
        <dbReference type="Proteomes" id="UP000182882"/>
    </source>
</evidence>
<reference evidence="3" key="1">
    <citation type="submission" date="2016-10" db="EMBL/GenBank/DDBJ databases">
        <authorList>
            <person name="Varghese N."/>
            <person name="Submissions S."/>
        </authorList>
    </citation>
    <scope>NUCLEOTIDE SEQUENCE [LARGE SCALE GENOMIC DNA]</scope>
    <source>
        <strain evidence="3">Nm10</strain>
    </source>
</reference>
<dbReference type="AlphaFoldDB" id="A0A1H2EXP6"/>